<dbReference type="GO" id="GO:0006729">
    <property type="term" value="P:tetrahydrobiopterin biosynthetic process"/>
    <property type="evidence" value="ECO:0007669"/>
    <property type="project" value="UniProtKB-KW"/>
</dbReference>
<evidence type="ECO:0000256" key="8">
    <source>
        <dbReference type="ARBA" id="ARBA00023134"/>
    </source>
</evidence>
<dbReference type="GO" id="GO:0005525">
    <property type="term" value="F:GTP binding"/>
    <property type="evidence" value="ECO:0007669"/>
    <property type="project" value="UniProtKB-KW"/>
</dbReference>
<dbReference type="GO" id="GO:0003934">
    <property type="term" value="F:GTP cyclohydrolase I activity"/>
    <property type="evidence" value="ECO:0007669"/>
    <property type="project" value="UniProtKB-EC"/>
</dbReference>
<dbReference type="InterPro" id="IPR018234">
    <property type="entry name" value="GTP_CycHdrlase_I_CS"/>
</dbReference>
<dbReference type="FunFam" id="1.10.286.10:FF:000003">
    <property type="entry name" value="GTP cyclohydrolase 1"/>
    <property type="match status" value="1"/>
</dbReference>
<keyword evidence="7" id="KW-0783">Tetrahydrobiopterin biosynthesis</keyword>
<dbReference type="Gene3D" id="3.30.1130.10">
    <property type="match status" value="2"/>
</dbReference>
<dbReference type="PROSITE" id="PS00859">
    <property type="entry name" value="GTP_CYCLOHYDROL_1_1"/>
    <property type="match status" value="1"/>
</dbReference>
<dbReference type="GO" id="GO:0008270">
    <property type="term" value="F:zinc ion binding"/>
    <property type="evidence" value="ECO:0007669"/>
    <property type="project" value="TreeGrafter"/>
</dbReference>
<dbReference type="SUPFAM" id="SSF55620">
    <property type="entry name" value="Tetrahydrobiopterin biosynthesis enzymes-like"/>
    <property type="match status" value="1"/>
</dbReference>
<dbReference type="Gene3D" id="1.10.286.10">
    <property type="match status" value="1"/>
</dbReference>
<evidence type="ECO:0000256" key="3">
    <source>
        <dbReference type="ARBA" id="ARBA00012715"/>
    </source>
</evidence>
<evidence type="ECO:0000256" key="2">
    <source>
        <dbReference type="ARBA" id="ARBA00008085"/>
    </source>
</evidence>
<keyword evidence="8" id="KW-0342">GTP-binding</keyword>
<keyword evidence="6" id="KW-0378">Hydrolase</keyword>
<evidence type="ECO:0000313" key="12">
    <source>
        <dbReference type="Proteomes" id="UP000886611"/>
    </source>
</evidence>
<dbReference type="PANTHER" id="PTHR11109:SF7">
    <property type="entry name" value="GTP CYCLOHYDROLASE 1"/>
    <property type="match status" value="1"/>
</dbReference>
<keyword evidence="12" id="KW-1185">Reference proteome</keyword>
<accession>A0A8X8BV27</accession>
<keyword evidence="5" id="KW-0547">Nucleotide-binding</keyword>
<comment type="similarity">
    <text evidence="2">Belongs to the GTP cyclohydrolase I family.</text>
</comment>
<comment type="pathway">
    <text evidence="1">Cofactor biosynthesis; 7,8-dihydroneopterin triphosphate biosynthesis; 7,8-dihydroneopterin triphosphate from GTP: step 1/1.</text>
</comment>
<organism evidence="11 12">
    <name type="scientific">Polypterus senegalus</name>
    <name type="common">Senegal bichir</name>
    <dbReference type="NCBI Taxonomy" id="55291"/>
    <lineage>
        <taxon>Eukaryota</taxon>
        <taxon>Metazoa</taxon>
        <taxon>Chordata</taxon>
        <taxon>Craniata</taxon>
        <taxon>Vertebrata</taxon>
        <taxon>Euteleostomi</taxon>
        <taxon>Actinopterygii</taxon>
        <taxon>Polypteriformes</taxon>
        <taxon>Polypteridae</taxon>
        <taxon>Polypterus</taxon>
    </lineage>
</organism>
<feature type="non-terminal residue" evidence="11">
    <location>
        <position position="212"/>
    </location>
</feature>
<evidence type="ECO:0000256" key="9">
    <source>
        <dbReference type="ARBA" id="ARBA00030854"/>
    </source>
</evidence>
<dbReference type="PANTHER" id="PTHR11109">
    <property type="entry name" value="GTP CYCLOHYDROLASE I"/>
    <property type="match status" value="1"/>
</dbReference>
<dbReference type="Pfam" id="PF01227">
    <property type="entry name" value="GTP_cyclohydroI"/>
    <property type="match status" value="1"/>
</dbReference>
<evidence type="ECO:0000256" key="7">
    <source>
        <dbReference type="ARBA" id="ARBA00023007"/>
    </source>
</evidence>
<dbReference type="EC" id="3.5.4.16" evidence="3"/>
<name>A0A8X8BV27_POLSE</name>
<dbReference type="InterPro" id="IPR001474">
    <property type="entry name" value="GTP_CycHdrlase_I"/>
</dbReference>
<evidence type="ECO:0000259" key="10">
    <source>
        <dbReference type="Pfam" id="PF01227"/>
    </source>
</evidence>
<comment type="caution">
    <text evidence="11">The sequence shown here is derived from an EMBL/GenBank/DDBJ whole genome shotgun (WGS) entry which is preliminary data.</text>
</comment>
<evidence type="ECO:0000256" key="6">
    <source>
        <dbReference type="ARBA" id="ARBA00022801"/>
    </source>
</evidence>
<evidence type="ECO:0000256" key="1">
    <source>
        <dbReference type="ARBA" id="ARBA00005080"/>
    </source>
</evidence>
<sequence>MQCHKATAEVNGLCNMKKVADLCSVNGFSEAALDKKKHNKPDEVALSAMEEAYSTILRGLGENTERQGLKSTPGRAARAMQFFTKGYRETVQDVLNDAVFDEDHDEMVIVKDIEMFSLCEHHLVPFFGKERLTKQIAIAIVEALKPAGVAVIVEAEFGYPQGCMRVIVLEGNHVGIFRCNQEMLFGEGFLCFSKIPPDLEVLPRGNIVAREA</sequence>
<feature type="domain" description="GTP cyclohydrolase I" evidence="10">
    <location>
        <begin position="49"/>
        <end position="129"/>
    </location>
</feature>
<dbReference type="GO" id="GO:0046654">
    <property type="term" value="P:tetrahydrofolate biosynthetic process"/>
    <property type="evidence" value="ECO:0007669"/>
    <property type="project" value="InterPro"/>
</dbReference>
<dbReference type="InterPro" id="IPR043133">
    <property type="entry name" value="GTP-CH-I_C/QueF"/>
</dbReference>
<dbReference type="GO" id="GO:0005737">
    <property type="term" value="C:cytoplasm"/>
    <property type="evidence" value="ECO:0007669"/>
    <property type="project" value="TreeGrafter"/>
</dbReference>
<reference evidence="11 12" key="1">
    <citation type="journal article" date="2021" name="Cell">
        <title>Tracing the genetic footprints of vertebrate landing in non-teleost ray-finned fishes.</title>
        <authorList>
            <person name="Bi X."/>
            <person name="Wang K."/>
            <person name="Yang L."/>
            <person name="Pan H."/>
            <person name="Jiang H."/>
            <person name="Wei Q."/>
            <person name="Fang M."/>
            <person name="Yu H."/>
            <person name="Zhu C."/>
            <person name="Cai Y."/>
            <person name="He Y."/>
            <person name="Gan X."/>
            <person name="Zeng H."/>
            <person name="Yu D."/>
            <person name="Zhu Y."/>
            <person name="Jiang H."/>
            <person name="Qiu Q."/>
            <person name="Yang H."/>
            <person name="Zhang Y.E."/>
            <person name="Wang W."/>
            <person name="Zhu M."/>
            <person name="He S."/>
            <person name="Zhang G."/>
        </authorList>
    </citation>
    <scope>NUCLEOTIDE SEQUENCE [LARGE SCALE GENOMIC DNA]</scope>
    <source>
        <strain evidence="11">Bchr_013</strain>
    </source>
</reference>
<dbReference type="EMBL" id="JAATIS010000859">
    <property type="protein sequence ID" value="KAG2467371.1"/>
    <property type="molecule type" value="Genomic_DNA"/>
</dbReference>
<gene>
    <name evidence="11" type="primary">Gch1_0</name>
    <name evidence="11" type="ORF">GTO96_0010260</name>
</gene>
<protein>
    <recommendedName>
        <fullName evidence="4">GTP cyclohydrolase 1</fullName>
        <ecNumber evidence="3">3.5.4.16</ecNumber>
    </recommendedName>
    <alternativeName>
        <fullName evidence="9">GTP cyclohydrolase I</fullName>
    </alternativeName>
</protein>
<dbReference type="InterPro" id="IPR020602">
    <property type="entry name" value="GTP_CycHdrlase_I_dom"/>
</dbReference>
<evidence type="ECO:0000256" key="5">
    <source>
        <dbReference type="ARBA" id="ARBA00022741"/>
    </source>
</evidence>
<evidence type="ECO:0000313" key="11">
    <source>
        <dbReference type="EMBL" id="KAG2467371.1"/>
    </source>
</evidence>
<feature type="non-terminal residue" evidence="11">
    <location>
        <position position="1"/>
    </location>
</feature>
<evidence type="ECO:0000256" key="4">
    <source>
        <dbReference type="ARBA" id="ARBA00017272"/>
    </source>
</evidence>
<dbReference type="InterPro" id="IPR043134">
    <property type="entry name" value="GTP-CH-I_N"/>
</dbReference>
<proteinExistence type="inferred from homology"/>
<dbReference type="AlphaFoldDB" id="A0A8X8BV27"/>
<dbReference type="Proteomes" id="UP000886611">
    <property type="component" value="Unassembled WGS sequence"/>
</dbReference>